<dbReference type="Pfam" id="PF07700">
    <property type="entry name" value="HNOB"/>
    <property type="match status" value="1"/>
</dbReference>
<dbReference type="InterPro" id="IPR011644">
    <property type="entry name" value="Heme_NO-bd"/>
</dbReference>
<evidence type="ECO:0000259" key="1">
    <source>
        <dbReference type="SMART" id="SM00989"/>
    </source>
</evidence>
<organism evidence="2 3">
    <name type="scientific">Hyalangium minutum</name>
    <dbReference type="NCBI Taxonomy" id="394096"/>
    <lineage>
        <taxon>Bacteria</taxon>
        <taxon>Pseudomonadati</taxon>
        <taxon>Myxococcota</taxon>
        <taxon>Myxococcia</taxon>
        <taxon>Myxococcales</taxon>
        <taxon>Cystobacterineae</taxon>
        <taxon>Archangiaceae</taxon>
        <taxon>Hyalangium</taxon>
    </lineage>
</organism>
<evidence type="ECO:0000313" key="2">
    <source>
        <dbReference type="EMBL" id="KFE68109.1"/>
    </source>
</evidence>
<dbReference type="RefSeq" id="WP_044188597.1">
    <property type="nucleotide sequence ID" value="NZ_JMCB01000006.1"/>
</dbReference>
<dbReference type="STRING" id="394096.DB31_7346"/>
<dbReference type="InterPro" id="IPR004096">
    <property type="entry name" value="V4R"/>
</dbReference>
<dbReference type="Proteomes" id="UP000028725">
    <property type="component" value="Unassembled WGS sequence"/>
</dbReference>
<dbReference type="PANTHER" id="PTHR45655:SF13">
    <property type="entry name" value="SOLUBLE GUANYLATE CYCLASE GCY-32-RELATED"/>
    <property type="match status" value="1"/>
</dbReference>
<dbReference type="InterPro" id="IPR038158">
    <property type="entry name" value="H-NOX_domain_sf"/>
</dbReference>
<reference evidence="2 3" key="1">
    <citation type="submission" date="2014-04" db="EMBL/GenBank/DDBJ databases">
        <title>Genome assembly of Hyalangium minutum DSM 14724.</title>
        <authorList>
            <person name="Sharma G."/>
            <person name="Subramanian S."/>
        </authorList>
    </citation>
    <scope>NUCLEOTIDE SEQUENCE [LARGE SCALE GENOMIC DNA]</scope>
    <source>
        <strain evidence="2 3">DSM 14724</strain>
    </source>
</reference>
<protein>
    <submittedName>
        <fullName evidence="2">Guanylate cyclase-related protein</fullName>
    </submittedName>
</protein>
<dbReference type="SMART" id="SM00989">
    <property type="entry name" value="V4R"/>
    <property type="match status" value="1"/>
</dbReference>
<sequence length="178" mass="20136">MHGIIFNQLRTYAQERMGEQGWETLVKEAKLPSRIYLAFQSYPDEEVGALVHAASRVMGRSVRFLLEDFGEFIVPGLMKIYRGVIQPGWGILEVVENVERIHEKVRKDPHAQPSRLDCHRVDASTVRVVYASPRKMCGMGIGLVRGLALALGQRADVKEKQCMHDGAPYCEFIVRRVG</sequence>
<evidence type="ECO:0000313" key="3">
    <source>
        <dbReference type="Proteomes" id="UP000028725"/>
    </source>
</evidence>
<feature type="domain" description="4-vinyl reductase 4VR" evidence="1">
    <location>
        <begin position="116"/>
        <end position="176"/>
    </location>
</feature>
<dbReference type="InterPro" id="IPR024096">
    <property type="entry name" value="NO_sig/Golgi_transp_ligand-bd"/>
</dbReference>
<comment type="caution">
    <text evidence="2">The sequence shown here is derived from an EMBL/GenBank/DDBJ whole genome shotgun (WGS) entry which is preliminary data.</text>
</comment>
<dbReference type="PANTHER" id="PTHR45655">
    <property type="entry name" value="GUANYLATE CYCLASE SOLUBLE SUBUNIT BETA-2"/>
    <property type="match status" value="1"/>
</dbReference>
<keyword evidence="3" id="KW-1185">Reference proteome</keyword>
<dbReference type="EMBL" id="JMCB01000006">
    <property type="protein sequence ID" value="KFE68109.1"/>
    <property type="molecule type" value="Genomic_DNA"/>
</dbReference>
<dbReference type="OrthoDB" id="7266652at2"/>
<dbReference type="Gene3D" id="3.90.1520.10">
    <property type="entry name" value="H-NOX domain"/>
    <property type="match status" value="1"/>
</dbReference>
<gene>
    <name evidence="2" type="ORF">DB31_7346</name>
</gene>
<dbReference type="SUPFAM" id="SSF111126">
    <property type="entry name" value="Ligand-binding domain in the NO signalling and Golgi transport"/>
    <property type="match status" value="1"/>
</dbReference>
<dbReference type="GO" id="GO:0020037">
    <property type="term" value="F:heme binding"/>
    <property type="evidence" value="ECO:0007669"/>
    <property type="project" value="InterPro"/>
</dbReference>
<accession>A0A085WK96</accession>
<proteinExistence type="predicted"/>
<dbReference type="AlphaFoldDB" id="A0A085WK96"/>
<name>A0A085WK96_9BACT</name>